<evidence type="ECO:0000256" key="1">
    <source>
        <dbReference type="SAM" id="MobiDB-lite"/>
    </source>
</evidence>
<sequence length="138" mass="13893">MPLYEYECTTCHKHTEKIQKFSDPEITVCPHCSGHLERVISAPAISFKGGGWYADGYGNAKPKSSSDSNGSGSSASDSKSADSKSDDSKSGDAKSGDSKSGGSKSSTDSSSSNSSSPAVTSAPAAAPAAAASSSSDKK</sequence>
<comment type="caution">
    <text evidence="3">The sequence shown here is derived from an EMBL/GenBank/DDBJ whole genome shotgun (WGS) entry which is preliminary data.</text>
</comment>
<accession>A0A7W8N342</accession>
<feature type="region of interest" description="Disordered" evidence="1">
    <location>
        <begin position="56"/>
        <end position="138"/>
    </location>
</feature>
<name>A0A7W8N342_9BACT</name>
<organism evidence="3 4">
    <name type="scientific">Tunturiibacter lichenicola</name>
    <dbReference type="NCBI Taxonomy" id="2051959"/>
    <lineage>
        <taxon>Bacteria</taxon>
        <taxon>Pseudomonadati</taxon>
        <taxon>Acidobacteriota</taxon>
        <taxon>Terriglobia</taxon>
        <taxon>Terriglobales</taxon>
        <taxon>Acidobacteriaceae</taxon>
        <taxon>Tunturiibacter</taxon>
    </lineage>
</organism>
<evidence type="ECO:0000313" key="4">
    <source>
        <dbReference type="Proteomes" id="UP000569092"/>
    </source>
</evidence>
<dbReference type="Proteomes" id="UP000569092">
    <property type="component" value="Unassembled WGS sequence"/>
</dbReference>
<evidence type="ECO:0000313" key="3">
    <source>
        <dbReference type="EMBL" id="MBB5342121.1"/>
    </source>
</evidence>
<feature type="compositionally biased region" description="Low complexity" evidence="1">
    <location>
        <begin position="60"/>
        <end position="78"/>
    </location>
</feature>
<dbReference type="AlphaFoldDB" id="A0A7W8N342"/>
<reference evidence="3 4" key="1">
    <citation type="submission" date="2020-08" db="EMBL/GenBank/DDBJ databases">
        <title>Genomic Encyclopedia of Type Strains, Phase IV (KMG-V): Genome sequencing to study the core and pangenomes of soil and plant-associated prokaryotes.</title>
        <authorList>
            <person name="Whitman W."/>
        </authorList>
    </citation>
    <scope>NUCLEOTIDE SEQUENCE [LARGE SCALE GENOMIC DNA]</scope>
    <source>
        <strain evidence="3 4">M8US30</strain>
    </source>
</reference>
<dbReference type="EMBL" id="JACHDZ010000001">
    <property type="protein sequence ID" value="MBB5342121.1"/>
    <property type="molecule type" value="Genomic_DNA"/>
</dbReference>
<evidence type="ECO:0000259" key="2">
    <source>
        <dbReference type="SMART" id="SM00834"/>
    </source>
</evidence>
<dbReference type="NCBIfam" id="TIGR02605">
    <property type="entry name" value="CxxC_CxxC_SSSS"/>
    <property type="match status" value="1"/>
</dbReference>
<feature type="compositionally biased region" description="Low complexity" evidence="1">
    <location>
        <begin position="98"/>
        <end position="138"/>
    </location>
</feature>
<gene>
    <name evidence="3" type="ORF">HDF10_000071</name>
</gene>
<dbReference type="Pfam" id="PF09723">
    <property type="entry name" value="Zn_ribbon_8"/>
    <property type="match status" value="1"/>
</dbReference>
<feature type="domain" description="Putative regulatory protein FmdB zinc ribbon" evidence="2">
    <location>
        <begin position="1"/>
        <end position="41"/>
    </location>
</feature>
<dbReference type="SMART" id="SM00834">
    <property type="entry name" value="CxxC_CXXC_SSSS"/>
    <property type="match status" value="1"/>
</dbReference>
<feature type="compositionally biased region" description="Basic and acidic residues" evidence="1">
    <location>
        <begin position="79"/>
        <end position="97"/>
    </location>
</feature>
<dbReference type="PANTHER" id="PTHR34404:SF2">
    <property type="entry name" value="CONSERVED SERINE RICH PROTEIN"/>
    <property type="match status" value="1"/>
</dbReference>
<dbReference type="InterPro" id="IPR013429">
    <property type="entry name" value="Regulatory_FmdB_Zinc_ribbon"/>
</dbReference>
<protein>
    <submittedName>
        <fullName evidence="3">FmdB family regulatory protein</fullName>
    </submittedName>
</protein>
<proteinExistence type="predicted"/>
<dbReference type="PANTHER" id="PTHR34404">
    <property type="entry name" value="REGULATORY PROTEIN, FMDB FAMILY"/>
    <property type="match status" value="1"/>
</dbReference>